<gene>
    <name evidence="2" type="ORF">K8U81_12600</name>
</gene>
<dbReference type="Pfam" id="PF14135">
    <property type="entry name" value="DUF4302"/>
    <property type="match status" value="1"/>
</dbReference>
<protein>
    <submittedName>
        <fullName evidence="2">DUF4302 domain-containing protein</fullName>
    </submittedName>
</protein>
<proteinExistence type="predicted"/>
<keyword evidence="1" id="KW-0732">Signal</keyword>
<organism evidence="2 3">
    <name type="scientific">Phocaeicola coprocola</name>
    <dbReference type="NCBI Taxonomy" id="310298"/>
    <lineage>
        <taxon>Bacteria</taxon>
        <taxon>Pseudomonadati</taxon>
        <taxon>Bacteroidota</taxon>
        <taxon>Bacteroidia</taxon>
        <taxon>Bacteroidales</taxon>
        <taxon>Bacteroidaceae</taxon>
        <taxon>Phocaeicola</taxon>
    </lineage>
</organism>
<dbReference type="PROSITE" id="PS51257">
    <property type="entry name" value="PROKAR_LIPOPROTEIN"/>
    <property type="match status" value="1"/>
</dbReference>
<evidence type="ECO:0000256" key="1">
    <source>
        <dbReference type="SAM" id="SignalP"/>
    </source>
</evidence>
<name>A0A921FFA8_9BACT</name>
<feature type="signal peptide" evidence="1">
    <location>
        <begin position="1"/>
        <end position="17"/>
    </location>
</feature>
<evidence type="ECO:0000313" key="3">
    <source>
        <dbReference type="Proteomes" id="UP000718012"/>
    </source>
</evidence>
<dbReference type="InterPro" id="IPR025396">
    <property type="entry name" value="DUF4302"/>
</dbReference>
<dbReference type="Proteomes" id="UP000718012">
    <property type="component" value="Unassembled WGS sequence"/>
</dbReference>
<dbReference type="EMBL" id="DYXD01000266">
    <property type="protein sequence ID" value="HJF09001.1"/>
    <property type="molecule type" value="Genomic_DNA"/>
</dbReference>
<accession>A0A921FFA8</accession>
<reference evidence="2" key="2">
    <citation type="submission" date="2021-09" db="EMBL/GenBank/DDBJ databases">
        <authorList>
            <person name="Gilroy R."/>
        </authorList>
    </citation>
    <scope>NUCLEOTIDE SEQUENCE</scope>
    <source>
        <strain evidence="2">CHK165-8395</strain>
    </source>
</reference>
<sequence length="429" mass="47453">MKKFIYLVILICSFGLAGCTPETENLFEGTSADRIEKELEEAKEVLVSAPNGWVMKYYPSSQQLYGGYNVLASFTKDGSVTISADIVDASQKATSYYKLKEQAGPVLTFDTYNDIFHFFSAPDSNLGDVGTGMGGDYEFTIMSVSAEEIVLKGKKTGNYVRMVPMPEDVSWKSYLEDIVNSECNVDGLFFTYTVNGVEYSVKKSFRTLIISYEVEGESVSGKYPYILTDKGLEFYSPINIAGENISNLFYDVSSGLWKSEDGKVTLKEEFTPSSQWFTMSGPWFVTYDGMSSYGQSFVKKGQQSMSANIGGNYALDYLILGSYFYEDNAVNVIYGAYAGVMILDTSILSDDKVKLTLTGSADETGFALWQAGLNTILTPIVALNEGVTFYVEHNAQVNPLEITLTLTEVGNEQNKIVVTNLQTPFGYHE</sequence>
<comment type="caution">
    <text evidence="2">The sequence shown here is derived from an EMBL/GenBank/DDBJ whole genome shotgun (WGS) entry which is preliminary data.</text>
</comment>
<reference evidence="2" key="1">
    <citation type="journal article" date="2021" name="PeerJ">
        <title>Extensive microbial diversity within the chicken gut microbiome revealed by metagenomics and culture.</title>
        <authorList>
            <person name="Gilroy R."/>
            <person name="Ravi A."/>
            <person name="Getino M."/>
            <person name="Pursley I."/>
            <person name="Horton D.L."/>
            <person name="Alikhan N.F."/>
            <person name="Baker D."/>
            <person name="Gharbi K."/>
            <person name="Hall N."/>
            <person name="Watson M."/>
            <person name="Adriaenssens E.M."/>
            <person name="Foster-Nyarko E."/>
            <person name="Jarju S."/>
            <person name="Secka A."/>
            <person name="Antonio M."/>
            <person name="Oren A."/>
            <person name="Chaudhuri R.R."/>
            <person name="La Ragione R."/>
            <person name="Hildebrand F."/>
            <person name="Pallen M.J."/>
        </authorList>
    </citation>
    <scope>NUCLEOTIDE SEQUENCE</scope>
    <source>
        <strain evidence="2">CHK165-8395</strain>
    </source>
</reference>
<feature type="chain" id="PRO_5036793628" evidence="1">
    <location>
        <begin position="18"/>
        <end position="429"/>
    </location>
</feature>
<evidence type="ECO:0000313" key="2">
    <source>
        <dbReference type="EMBL" id="HJF09001.1"/>
    </source>
</evidence>
<dbReference type="AlphaFoldDB" id="A0A921FFA8"/>